<feature type="region of interest" description="Disordered" evidence="1">
    <location>
        <begin position="288"/>
        <end position="311"/>
    </location>
</feature>
<dbReference type="EMBL" id="CP073767">
    <property type="protein sequence ID" value="UWZ59250.1"/>
    <property type="molecule type" value="Genomic_DNA"/>
</dbReference>
<name>A0A9Q9ITP8_9ACTN</name>
<dbReference type="OrthoDB" id="3461247at2"/>
<dbReference type="AlphaFoldDB" id="A0A9Q9ITP8"/>
<proteinExistence type="predicted"/>
<dbReference type="KEGG" id="daur:Daura_25675"/>
<dbReference type="Proteomes" id="UP001058003">
    <property type="component" value="Chromosome"/>
</dbReference>
<reference evidence="2" key="1">
    <citation type="submission" date="2021-04" db="EMBL/GenBank/DDBJ databases">
        <title>Dactylosporangium aurantiacum NRRL B-8018 full assembly.</title>
        <authorList>
            <person name="Hartkoorn R.C."/>
            <person name="Beaudoing E."/>
            <person name="Hot D."/>
        </authorList>
    </citation>
    <scope>NUCLEOTIDE SEQUENCE</scope>
    <source>
        <strain evidence="2">NRRL B-8018</strain>
    </source>
</reference>
<dbReference type="RefSeq" id="WP_156089858.1">
    <property type="nucleotide sequence ID" value="NZ_CP073767.1"/>
</dbReference>
<gene>
    <name evidence="2" type="ORF">Daura_25675</name>
</gene>
<organism evidence="2 3">
    <name type="scientific">Dactylosporangium aurantiacum</name>
    <dbReference type="NCBI Taxonomy" id="35754"/>
    <lineage>
        <taxon>Bacteria</taxon>
        <taxon>Bacillati</taxon>
        <taxon>Actinomycetota</taxon>
        <taxon>Actinomycetes</taxon>
        <taxon>Micromonosporales</taxon>
        <taxon>Micromonosporaceae</taxon>
        <taxon>Dactylosporangium</taxon>
    </lineage>
</organism>
<sequence>MTQRARPRRVDDAEAAAVLAGRALVEIRALARTAPPDQPGRHLERIAFVAHLCHNLPAVAGRRPGRVLRRLGRLLPPGRDAPDRRERAMEDRPMSWTWHTSGPDGRALMLAWLDEAGCRWTPPPPLPEPRKDRPGLGVARSVRALAGWPVHPPRGHRPLPPQARAVKALDTEAICEVHEEAGRRRLGLGVGGPWLRAHLAADATHYLVPDPADHHWPDPVPWWECTALLTMRDGEQVSTSVAVMPETFTALGSAPLPRYRQRRLLQLGRAIERDTYLWGLDHEADCGPDRCGYTPPPRQDPESSDGAPPVQ</sequence>
<evidence type="ECO:0000313" key="2">
    <source>
        <dbReference type="EMBL" id="UWZ59250.1"/>
    </source>
</evidence>
<evidence type="ECO:0000256" key="1">
    <source>
        <dbReference type="SAM" id="MobiDB-lite"/>
    </source>
</evidence>
<protein>
    <submittedName>
        <fullName evidence="2">Uncharacterized protein</fullName>
    </submittedName>
</protein>
<keyword evidence="3" id="KW-1185">Reference proteome</keyword>
<evidence type="ECO:0000313" key="3">
    <source>
        <dbReference type="Proteomes" id="UP001058003"/>
    </source>
</evidence>
<accession>A0A9Q9ITP8</accession>